<dbReference type="InParanoid" id="A0A165HAY9"/>
<proteinExistence type="predicted"/>
<organism evidence="1 2">
    <name type="scientific">Calocera cornea HHB12733</name>
    <dbReference type="NCBI Taxonomy" id="1353952"/>
    <lineage>
        <taxon>Eukaryota</taxon>
        <taxon>Fungi</taxon>
        <taxon>Dikarya</taxon>
        <taxon>Basidiomycota</taxon>
        <taxon>Agaricomycotina</taxon>
        <taxon>Dacrymycetes</taxon>
        <taxon>Dacrymycetales</taxon>
        <taxon>Dacrymycetaceae</taxon>
        <taxon>Calocera</taxon>
    </lineage>
</organism>
<evidence type="ECO:0000313" key="2">
    <source>
        <dbReference type="Proteomes" id="UP000076842"/>
    </source>
</evidence>
<reference evidence="1 2" key="1">
    <citation type="journal article" date="2016" name="Mol. Biol. Evol.">
        <title>Comparative Genomics of Early-Diverging Mushroom-Forming Fungi Provides Insights into the Origins of Lignocellulose Decay Capabilities.</title>
        <authorList>
            <person name="Nagy L.G."/>
            <person name="Riley R."/>
            <person name="Tritt A."/>
            <person name="Adam C."/>
            <person name="Daum C."/>
            <person name="Floudas D."/>
            <person name="Sun H."/>
            <person name="Yadav J.S."/>
            <person name="Pangilinan J."/>
            <person name="Larsson K.H."/>
            <person name="Matsuura K."/>
            <person name="Barry K."/>
            <person name="Labutti K."/>
            <person name="Kuo R."/>
            <person name="Ohm R.A."/>
            <person name="Bhattacharya S.S."/>
            <person name="Shirouzu T."/>
            <person name="Yoshinaga Y."/>
            <person name="Martin F.M."/>
            <person name="Grigoriev I.V."/>
            <person name="Hibbett D.S."/>
        </authorList>
    </citation>
    <scope>NUCLEOTIDE SEQUENCE [LARGE SCALE GENOMIC DNA]</scope>
    <source>
        <strain evidence="1 2">HHB12733</strain>
    </source>
</reference>
<dbReference type="Proteomes" id="UP000076842">
    <property type="component" value="Unassembled WGS sequence"/>
</dbReference>
<name>A0A165HAY9_9BASI</name>
<protein>
    <submittedName>
        <fullName evidence="1">Uncharacterized protein</fullName>
    </submittedName>
</protein>
<keyword evidence="2" id="KW-1185">Reference proteome</keyword>
<dbReference type="EMBL" id="KV423944">
    <property type="protein sequence ID" value="KZT59065.1"/>
    <property type="molecule type" value="Genomic_DNA"/>
</dbReference>
<dbReference type="AlphaFoldDB" id="A0A165HAY9"/>
<sequence>MDTPLPAPVRIQLLSAHPVPASQAAIELQAFVAQYAGRAESGDVVLGGLEKLAGALEESAGAEGGK</sequence>
<gene>
    <name evidence="1" type="ORF">CALCODRAFT_494081</name>
</gene>
<evidence type="ECO:0000313" key="1">
    <source>
        <dbReference type="EMBL" id="KZT59065.1"/>
    </source>
</evidence>
<accession>A0A165HAY9</accession>